<name>D5UP38_TSUPD</name>
<evidence type="ECO:0000256" key="2">
    <source>
        <dbReference type="SAM" id="Phobius"/>
    </source>
</evidence>
<feature type="transmembrane region" description="Helical" evidence="2">
    <location>
        <begin position="62"/>
        <end position="84"/>
    </location>
</feature>
<reference evidence="4" key="1">
    <citation type="submission" date="2010-03" db="EMBL/GenBank/DDBJ databases">
        <title>The complete chromosome of Tsukamurella paurometabola DSM 20162.</title>
        <authorList>
            <consortium name="US DOE Joint Genome Institute (JGI-PGF)"/>
            <person name="Lucas S."/>
            <person name="Copeland A."/>
            <person name="Lapidus A."/>
            <person name="Glavina del Rio T."/>
            <person name="Dalin E."/>
            <person name="Tice H."/>
            <person name="Bruce D."/>
            <person name="Goodwin L."/>
            <person name="Pitluck S."/>
            <person name="Kyrpides N."/>
            <person name="Mavromatis K."/>
            <person name="Ivanova N."/>
            <person name="Mikhailova N."/>
            <person name="Munk A.C."/>
            <person name="Brettin T."/>
            <person name="Detter J.C."/>
            <person name="Tapia R."/>
            <person name="Han C."/>
            <person name="Larimer F."/>
            <person name="Land M."/>
            <person name="Hauser L."/>
            <person name="Markowitz V."/>
            <person name="Cheng J.-F."/>
            <person name="Hugenholtz P."/>
            <person name="Woyke T."/>
            <person name="Wu D."/>
            <person name="Jando M."/>
            <person name="Brambilla E."/>
            <person name="Klenk H.-P."/>
            <person name="Eisen J.A."/>
        </authorList>
    </citation>
    <scope>NUCLEOTIDE SEQUENCE [LARGE SCALE GENOMIC DNA]</scope>
    <source>
        <strain evidence="4">ATCC 8368 / DSM 20162 / CCUG 35730 / CIP 100753 / JCM 10117 / KCTC 9821 / NBRC 16120 / NCIMB 702349 / NCTC 13040</strain>
    </source>
</reference>
<evidence type="ECO:0000313" key="4">
    <source>
        <dbReference type="Proteomes" id="UP000001213"/>
    </source>
</evidence>
<dbReference type="STRING" id="521096.Tpau_4178"/>
<keyword evidence="4" id="KW-1185">Reference proteome</keyword>
<accession>D5UP38</accession>
<evidence type="ECO:0000256" key="1">
    <source>
        <dbReference type="SAM" id="MobiDB-lite"/>
    </source>
</evidence>
<feature type="compositionally biased region" description="Acidic residues" evidence="1">
    <location>
        <begin position="1"/>
        <end position="17"/>
    </location>
</feature>
<dbReference type="HOGENOM" id="CLU_085734_0_0_11"/>
<feature type="region of interest" description="Disordered" evidence="1">
    <location>
        <begin position="216"/>
        <end position="248"/>
    </location>
</feature>
<evidence type="ECO:0008006" key="5">
    <source>
        <dbReference type="Google" id="ProtNLM"/>
    </source>
</evidence>
<dbReference type="KEGG" id="tpr:Tpau_4178"/>
<dbReference type="Proteomes" id="UP000001213">
    <property type="component" value="Chromosome"/>
</dbReference>
<feature type="compositionally biased region" description="Pro residues" evidence="1">
    <location>
        <begin position="236"/>
        <end position="248"/>
    </location>
</feature>
<gene>
    <name evidence="3" type="ordered locus">Tpau_4178</name>
</gene>
<dbReference type="EMBL" id="CP001966">
    <property type="protein sequence ID" value="ADG80747.1"/>
    <property type="molecule type" value="Genomic_DNA"/>
</dbReference>
<protein>
    <recommendedName>
        <fullName evidence="5">Mce-associated membrane protein</fullName>
    </recommendedName>
</protein>
<dbReference type="AlphaFoldDB" id="D5UP38"/>
<keyword evidence="2" id="KW-1133">Transmembrane helix</keyword>
<feature type="region of interest" description="Disordered" evidence="1">
    <location>
        <begin position="1"/>
        <end position="54"/>
    </location>
</feature>
<proteinExistence type="predicted"/>
<keyword evidence="2" id="KW-0472">Membrane</keyword>
<keyword evidence="2" id="KW-0812">Transmembrane</keyword>
<evidence type="ECO:0000313" key="3">
    <source>
        <dbReference type="EMBL" id="ADG80747.1"/>
    </source>
</evidence>
<organism evidence="3 4">
    <name type="scientific">Tsukamurella paurometabola (strain ATCC 8368 / DSM 20162 / CCUG 35730 / CIP 100753 / JCM 10117 / KCTC 9821 / NBRC 16120 / NCIMB 702349 / NCTC 13040)</name>
    <name type="common">Corynebacterium paurometabolum</name>
    <dbReference type="NCBI Taxonomy" id="521096"/>
    <lineage>
        <taxon>Bacteria</taxon>
        <taxon>Bacillati</taxon>
        <taxon>Actinomycetota</taxon>
        <taxon>Actinomycetes</taxon>
        <taxon>Mycobacteriales</taxon>
        <taxon>Tsukamurellaceae</taxon>
        <taxon>Tsukamurella</taxon>
    </lineage>
</organism>
<dbReference type="eggNOG" id="ENOG50322I1">
    <property type="taxonomic scope" value="Bacteria"/>
</dbReference>
<sequence length="248" mass="25463">MPNDDAPDDATTAEEPESAPVQSTPPDEAPRPSTAPPRNRTSRTSASLPAEPAVAAPGTTRAVALTLVITLLAVAAGVATFFALHYRGQVNDMEQAAADRARAEDIAGKYGVNAATVDFNDIAPWLQNLKSGVTDQVAKRVDGAAEVMRMVVVPVRLQSKGKLVGTKVSDEANGVYKVMVVIDTDATSLQAPQGTTTTTAYTITVDSNQNWLMSDIGNALSGGSGQGSGTSAPTGAPTPPAEAPAPNP</sequence>
<dbReference type="RefSeq" id="WP_013128736.1">
    <property type="nucleotide sequence ID" value="NC_014158.1"/>
</dbReference>
<reference evidence="3 4" key="2">
    <citation type="journal article" date="2011" name="Stand. Genomic Sci.">
        <title>Complete genome sequence of Tsukamurella paurometabola type strain (no. 33).</title>
        <authorList>
            <person name="Munk A.C."/>
            <person name="Lapidus A."/>
            <person name="Lucas S."/>
            <person name="Nolan M."/>
            <person name="Tice H."/>
            <person name="Cheng J.F."/>
            <person name="Del Rio T.G."/>
            <person name="Goodwin L."/>
            <person name="Pitluck S."/>
            <person name="Liolios K."/>
            <person name="Huntemann M."/>
            <person name="Ivanova N."/>
            <person name="Mavromatis K."/>
            <person name="Mikhailova N."/>
            <person name="Pati A."/>
            <person name="Chen A."/>
            <person name="Palaniappan K."/>
            <person name="Tapia R."/>
            <person name="Han C."/>
            <person name="Land M."/>
            <person name="Hauser L."/>
            <person name="Chang Y.J."/>
            <person name="Jeffries C.D."/>
            <person name="Brettin T."/>
            <person name="Yasawong M."/>
            <person name="Brambilla E.M."/>
            <person name="Rohde M."/>
            <person name="Sikorski J."/>
            <person name="Goker M."/>
            <person name="Detter J.C."/>
            <person name="Woyke T."/>
            <person name="Bristow J."/>
            <person name="Eisen J.A."/>
            <person name="Markowitz V."/>
            <person name="Hugenholtz P."/>
            <person name="Kyrpides N.C."/>
            <person name="Klenk H.P."/>
        </authorList>
    </citation>
    <scope>NUCLEOTIDE SEQUENCE [LARGE SCALE GENOMIC DNA]</scope>
    <source>
        <strain evidence="4">ATCC 8368 / DSM 20162 / CCUG 35730 / CIP 100753 / JCM 10117 / KCTC 9821 / NBRC 16120 / NCIMB 702349 / NCTC 13040</strain>
    </source>
</reference>